<dbReference type="RefSeq" id="WP_176622125.1">
    <property type="nucleotide sequence ID" value="NZ_JABXXQ010000034.1"/>
</dbReference>
<evidence type="ECO:0000313" key="2">
    <source>
        <dbReference type="EMBL" id="MBB3175380.1"/>
    </source>
</evidence>
<dbReference type="Pfam" id="PF01850">
    <property type="entry name" value="PIN"/>
    <property type="match status" value="1"/>
</dbReference>
<dbReference type="InterPro" id="IPR002716">
    <property type="entry name" value="PIN_dom"/>
</dbReference>
<dbReference type="SUPFAM" id="SSF88723">
    <property type="entry name" value="PIN domain-like"/>
    <property type="match status" value="1"/>
</dbReference>
<feature type="domain" description="PIN" evidence="1">
    <location>
        <begin position="4"/>
        <end position="119"/>
    </location>
</feature>
<dbReference type="PANTHER" id="PTHR36173:SF2">
    <property type="entry name" value="RIBONUCLEASE VAPC16"/>
    <property type="match status" value="1"/>
</dbReference>
<dbReference type="InterPro" id="IPR029060">
    <property type="entry name" value="PIN-like_dom_sf"/>
</dbReference>
<dbReference type="Proteomes" id="UP000557688">
    <property type="component" value="Unassembled WGS sequence"/>
</dbReference>
<dbReference type="InterPro" id="IPR052919">
    <property type="entry name" value="TA_system_RNase"/>
</dbReference>
<name>A0A850NTQ8_9PROT</name>
<dbReference type="EMBL" id="JACHXV010000028">
    <property type="protein sequence ID" value="MBB3175380.1"/>
    <property type="molecule type" value="Genomic_DNA"/>
</dbReference>
<protein>
    <submittedName>
        <fullName evidence="2">PIN domain nuclease of toxin-antitoxin system</fullName>
    </submittedName>
    <submittedName>
        <fullName evidence="3">Type II toxin-antitoxin system VapC family toxin</fullName>
    </submittedName>
</protein>
<evidence type="ECO:0000313" key="5">
    <source>
        <dbReference type="Proteomes" id="UP000565205"/>
    </source>
</evidence>
<dbReference type="EMBL" id="JABXXQ010000034">
    <property type="protein sequence ID" value="NVN29407.1"/>
    <property type="molecule type" value="Genomic_DNA"/>
</dbReference>
<sequence length="125" mass="13881">MRLLIDTHILLWAMAGDVKLTTQARAVMTRAEMVFVSAASIWEITIKTSLGKLDADVHKLSAQLAHAGFRELPVTASHATAVHDLPHHHSDPFDRMLVAQALTEPLHLLTADENIRKYTDLVIRA</sequence>
<organism evidence="3 5">
    <name type="scientific">Endobacter medicaginis</name>
    <dbReference type="NCBI Taxonomy" id="1181271"/>
    <lineage>
        <taxon>Bacteria</taxon>
        <taxon>Pseudomonadati</taxon>
        <taxon>Pseudomonadota</taxon>
        <taxon>Alphaproteobacteria</taxon>
        <taxon>Acetobacterales</taxon>
        <taxon>Acetobacteraceae</taxon>
        <taxon>Endobacter</taxon>
    </lineage>
</organism>
<evidence type="ECO:0000313" key="4">
    <source>
        <dbReference type="Proteomes" id="UP000557688"/>
    </source>
</evidence>
<dbReference type="InterPro" id="IPR041705">
    <property type="entry name" value="PIN_Sll0205"/>
</dbReference>
<dbReference type="CDD" id="cd09872">
    <property type="entry name" value="PIN_Sll0205-like"/>
    <property type="match status" value="1"/>
</dbReference>
<evidence type="ECO:0000259" key="1">
    <source>
        <dbReference type="Pfam" id="PF01850"/>
    </source>
</evidence>
<gene>
    <name evidence="2" type="ORF">FHR90_003235</name>
    <name evidence="3" type="ORF">HUK83_03515</name>
</gene>
<dbReference type="AlphaFoldDB" id="A0A850NTQ8"/>
<accession>A0A850NTQ8</accession>
<dbReference type="Proteomes" id="UP000565205">
    <property type="component" value="Unassembled WGS sequence"/>
</dbReference>
<reference evidence="3 5" key="1">
    <citation type="submission" date="2020-06" db="EMBL/GenBank/DDBJ databases">
        <title>Description of novel acetic acid bacteria.</title>
        <authorList>
            <person name="Sombolestani A."/>
        </authorList>
    </citation>
    <scope>NUCLEOTIDE SEQUENCE [LARGE SCALE GENOMIC DNA]</scope>
    <source>
        <strain evidence="3 5">LMG 26838</strain>
    </source>
</reference>
<comment type="caution">
    <text evidence="3">The sequence shown here is derived from an EMBL/GenBank/DDBJ whole genome shotgun (WGS) entry which is preliminary data.</text>
</comment>
<proteinExistence type="predicted"/>
<reference evidence="2 4" key="2">
    <citation type="submission" date="2020-08" db="EMBL/GenBank/DDBJ databases">
        <title>Genomic Encyclopedia of Type Strains, Phase III (KMG-III): the genomes of soil and plant-associated and newly described type strains.</title>
        <authorList>
            <person name="Whitman W."/>
        </authorList>
    </citation>
    <scope>NUCLEOTIDE SEQUENCE [LARGE SCALE GENOMIC DNA]</scope>
    <source>
        <strain evidence="2 4">CECT 8088</strain>
    </source>
</reference>
<dbReference type="PANTHER" id="PTHR36173">
    <property type="entry name" value="RIBONUCLEASE VAPC16-RELATED"/>
    <property type="match status" value="1"/>
</dbReference>
<keyword evidence="4" id="KW-1185">Reference proteome</keyword>
<dbReference type="Gene3D" id="3.40.50.1010">
    <property type="entry name" value="5'-nuclease"/>
    <property type="match status" value="1"/>
</dbReference>
<evidence type="ECO:0000313" key="3">
    <source>
        <dbReference type="EMBL" id="NVN29407.1"/>
    </source>
</evidence>